<keyword evidence="12" id="KW-1185">Reference proteome</keyword>
<evidence type="ECO:0000256" key="1">
    <source>
        <dbReference type="ARBA" id="ARBA00004429"/>
    </source>
</evidence>
<dbReference type="AlphaFoldDB" id="A0A0F5FK10"/>
<feature type="transmembrane region" description="Helical" evidence="9">
    <location>
        <begin position="49"/>
        <end position="66"/>
    </location>
</feature>
<organism evidence="11 12">
    <name type="scientific">Devosia chinhatensis</name>
    <dbReference type="NCBI Taxonomy" id="429727"/>
    <lineage>
        <taxon>Bacteria</taxon>
        <taxon>Pseudomonadati</taxon>
        <taxon>Pseudomonadota</taxon>
        <taxon>Alphaproteobacteria</taxon>
        <taxon>Hyphomicrobiales</taxon>
        <taxon>Devosiaceae</taxon>
        <taxon>Devosia</taxon>
    </lineage>
</organism>
<proteinExistence type="inferred from homology"/>
<comment type="caution">
    <text evidence="11">The sequence shown here is derived from an EMBL/GenBank/DDBJ whole genome shotgun (WGS) entry which is preliminary data.</text>
</comment>
<dbReference type="InterPro" id="IPR007387">
    <property type="entry name" value="TRAP_DctQ"/>
</dbReference>
<dbReference type="PATRIC" id="fig|429727.3.peg.780"/>
<comment type="function">
    <text evidence="9">Part of the tripartite ATP-independent periplasmic (TRAP) transport system.</text>
</comment>
<evidence type="ECO:0000256" key="2">
    <source>
        <dbReference type="ARBA" id="ARBA00022448"/>
    </source>
</evidence>
<feature type="transmembrane region" description="Helical" evidence="9">
    <location>
        <begin position="17"/>
        <end position="37"/>
    </location>
</feature>
<dbReference type="Pfam" id="PF04290">
    <property type="entry name" value="DctQ"/>
    <property type="match status" value="1"/>
</dbReference>
<sequence length="172" mass="19425">MAVEKSKFFIFRWMEHLLVLGMAVMCLLVFWNVVLRYGMRSGIPISVEISRLIFVWIIMLGSVVALRQGAHISVDAVINRLPPRVRVAFLWVAHLCMLGVCWMVFQGSLRQTQLNWGNHMPLSGISVGWMYAAGVAAAVLWVLILCFNLYRSARGDHSQLQPNVLPTEEAAK</sequence>
<keyword evidence="6 9" id="KW-1133">Transmembrane helix</keyword>
<dbReference type="GO" id="GO:0015740">
    <property type="term" value="P:C4-dicarboxylate transport"/>
    <property type="evidence" value="ECO:0007669"/>
    <property type="project" value="TreeGrafter"/>
</dbReference>
<dbReference type="Proteomes" id="UP000033649">
    <property type="component" value="Unassembled WGS sequence"/>
</dbReference>
<name>A0A0F5FK10_9HYPH</name>
<feature type="transmembrane region" description="Helical" evidence="9">
    <location>
        <begin position="87"/>
        <end position="109"/>
    </location>
</feature>
<evidence type="ECO:0000256" key="8">
    <source>
        <dbReference type="ARBA" id="ARBA00038436"/>
    </source>
</evidence>
<keyword evidence="7 9" id="KW-0472">Membrane</keyword>
<comment type="subunit">
    <text evidence="9">The complex comprises the extracytoplasmic solute receptor protein and the two transmembrane proteins.</text>
</comment>
<dbReference type="InterPro" id="IPR055348">
    <property type="entry name" value="DctQ"/>
</dbReference>
<keyword evidence="2 9" id="KW-0813">Transport</keyword>
<dbReference type="STRING" id="429727.VE26_03740"/>
<keyword evidence="3" id="KW-1003">Cell membrane</keyword>
<accession>A0A0F5FK10</accession>
<evidence type="ECO:0000256" key="9">
    <source>
        <dbReference type="RuleBase" id="RU369079"/>
    </source>
</evidence>
<evidence type="ECO:0000256" key="4">
    <source>
        <dbReference type="ARBA" id="ARBA00022519"/>
    </source>
</evidence>
<keyword evidence="4 9" id="KW-0997">Cell inner membrane</keyword>
<dbReference type="PANTHER" id="PTHR35011:SF2">
    <property type="entry name" value="2,3-DIKETO-L-GULONATE TRAP TRANSPORTER SMALL PERMEASE PROTEIN YIAM"/>
    <property type="match status" value="1"/>
</dbReference>
<feature type="transmembrane region" description="Helical" evidence="9">
    <location>
        <begin position="129"/>
        <end position="150"/>
    </location>
</feature>
<reference evidence="11 12" key="1">
    <citation type="submission" date="2015-03" db="EMBL/GenBank/DDBJ databases">
        <authorList>
            <person name="Hassan Y."/>
            <person name="Lepp D."/>
            <person name="Li X.-Z."/>
            <person name="Zhou T."/>
        </authorList>
    </citation>
    <scope>NUCLEOTIDE SEQUENCE [LARGE SCALE GENOMIC DNA]</scope>
    <source>
        <strain evidence="11 12">IPL18</strain>
    </source>
</reference>
<dbReference type="GO" id="GO:0005886">
    <property type="term" value="C:plasma membrane"/>
    <property type="evidence" value="ECO:0007669"/>
    <property type="project" value="UniProtKB-SubCell"/>
</dbReference>
<keyword evidence="5 9" id="KW-0812">Transmembrane</keyword>
<dbReference type="PANTHER" id="PTHR35011">
    <property type="entry name" value="2,3-DIKETO-L-GULONATE TRAP TRANSPORTER SMALL PERMEASE PROTEIN YIAM"/>
    <property type="match status" value="1"/>
</dbReference>
<evidence type="ECO:0000256" key="5">
    <source>
        <dbReference type="ARBA" id="ARBA00022692"/>
    </source>
</evidence>
<comment type="subcellular location">
    <subcellularLocation>
        <location evidence="1 9">Cell inner membrane</location>
        <topology evidence="1 9">Multi-pass membrane protein</topology>
    </subcellularLocation>
</comment>
<protein>
    <recommendedName>
        <fullName evidence="9">TRAP transporter small permease protein</fullName>
    </recommendedName>
</protein>
<evidence type="ECO:0000313" key="11">
    <source>
        <dbReference type="EMBL" id="KKB09128.1"/>
    </source>
</evidence>
<dbReference type="EMBL" id="JZEY01000054">
    <property type="protein sequence ID" value="KKB09128.1"/>
    <property type="molecule type" value="Genomic_DNA"/>
</dbReference>
<comment type="similarity">
    <text evidence="8 9">Belongs to the TRAP transporter small permease family.</text>
</comment>
<evidence type="ECO:0000256" key="6">
    <source>
        <dbReference type="ARBA" id="ARBA00022989"/>
    </source>
</evidence>
<evidence type="ECO:0000256" key="7">
    <source>
        <dbReference type="ARBA" id="ARBA00023136"/>
    </source>
</evidence>
<evidence type="ECO:0000313" key="12">
    <source>
        <dbReference type="Proteomes" id="UP000033649"/>
    </source>
</evidence>
<gene>
    <name evidence="11" type="ORF">VE26_03740</name>
</gene>
<feature type="domain" description="Tripartite ATP-independent periplasmic transporters DctQ component" evidence="10">
    <location>
        <begin position="25"/>
        <end position="154"/>
    </location>
</feature>
<evidence type="ECO:0000256" key="3">
    <source>
        <dbReference type="ARBA" id="ARBA00022475"/>
    </source>
</evidence>
<evidence type="ECO:0000259" key="10">
    <source>
        <dbReference type="Pfam" id="PF04290"/>
    </source>
</evidence>
<dbReference type="GO" id="GO:0022857">
    <property type="term" value="F:transmembrane transporter activity"/>
    <property type="evidence" value="ECO:0007669"/>
    <property type="project" value="UniProtKB-UniRule"/>
</dbReference>